<evidence type="ECO:0000313" key="2">
    <source>
        <dbReference type="EMBL" id="PMD51148.1"/>
    </source>
</evidence>
<feature type="region of interest" description="Disordered" evidence="1">
    <location>
        <begin position="113"/>
        <end position="142"/>
    </location>
</feature>
<dbReference type="Proteomes" id="UP000235371">
    <property type="component" value="Unassembled WGS sequence"/>
</dbReference>
<keyword evidence="3" id="KW-1185">Reference proteome</keyword>
<dbReference type="EMBL" id="KZ613912">
    <property type="protein sequence ID" value="PMD51148.1"/>
    <property type="molecule type" value="Genomic_DNA"/>
</dbReference>
<dbReference type="RefSeq" id="XP_024728052.1">
    <property type="nucleotide sequence ID" value="XM_024871186.1"/>
</dbReference>
<dbReference type="AlphaFoldDB" id="A0A2J6SK41"/>
<sequence length="142" mass="15657">MRSGDGCLCPTTCALRNGGWRGDAWKWRRVITHCTEYGVLHAMLHVSEWWRRKGAGSSLQERPELLGLWLMIVLVPASLPPHHNDLHISRIKILRADAGIELFQGLTAEAPLSPLSSPPSDPPISANYSNFTPSPAVSFPIP</sequence>
<gene>
    <name evidence="2" type="ORF">K444DRAFT_225212</name>
</gene>
<protein>
    <submittedName>
        <fullName evidence="2">Uncharacterized protein</fullName>
    </submittedName>
</protein>
<accession>A0A2J6SK41</accession>
<reference evidence="2 3" key="1">
    <citation type="submission" date="2016-04" db="EMBL/GenBank/DDBJ databases">
        <title>A degradative enzymes factory behind the ericoid mycorrhizal symbiosis.</title>
        <authorList>
            <consortium name="DOE Joint Genome Institute"/>
            <person name="Martino E."/>
            <person name="Morin E."/>
            <person name="Grelet G."/>
            <person name="Kuo A."/>
            <person name="Kohler A."/>
            <person name="Daghino S."/>
            <person name="Barry K."/>
            <person name="Choi C."/>
            <person name="Cichocki N."/>
            <person name="Clum A."/>
            <person name="Copeland A."/>
            <person name="Hainaut M."/>
            <person name="Haridas S."/>
            <person name="Labutti K."/>
            <person name="Lindquist E."/>
            <person name="Lipzen A."/>
            <person name="Khouja H.-R."/>
            <person name="Murat C."/>
            <person name="Ohm R."/>
            <person name="Olson A."/>
            <person name="Spatafora J."/>
            <person name="Veneault-Fourrey C."/>
            <person name="Henrissat B."/>
            <person name="Grigoriev I."/>
            <person name="Martin F."/>
            <person name="Perotto S."/>
        </authorList>
    </citation>
    <scope>NUCLEOTIDE SEQUENCE [LARGE SCALE GENOMIC DNA]</scope>
    <source>
        <strain evidence="2 3">E</strain>
    </source>
</reference>
<feature type="compositionally biased region" description="Polar residues" evidence="1">
    <location>
        <begin position="126"/>
        <end position="135"/>
    </location>
</feature>
<dbReference type="InParanoid" id="A0A2J6SK41"/>
<dbReference type="GeneID" id="36579268"/>
<proteinExistence type="predicted"/>
<evidence type="ECO:0000256" key="1">
    <source>
        <dbReference type="SAM" id="MobiDB-lite"/>
    </source>
</evidence>
<name>A0A2J6SK41_9HELO</name>
<evidence type="ECO:0000313" key="3">
    <source>
        <dbReference type="Proteomes" id="UP000235371"/>
    </source>
</evidence>
<organism evidence="2 3">
    <name type="scientific">Hyaloscypha bicolor E</name>
    <dbReference type="NCBI Taxonomy" id="1095630"/>
    <lineage>
        <taxon>Eukaryota</taxon>
        <taxon>Fungi</taxon>
        <taxon>Dikarya</taxon>
        <taxon>Ascomycota</taxon>
        <taxon>Pezizomycotina</taxon>
        <taxon>Leotiomycetes</taxon>
        <taxon>Helotiales</taxon>
        <taxon>Hyaloscyphaceae</taxon>
        <taxon>Hyaloscypha</taxon>
        <taxon>Hyaloscypha bicolor</taxon>
    </lineage>
</organism>